<evidence type="ECO:0000313" key="3">
    <source>
        <dbReference type="EMBL" id="KAJ8439331.1"/>
    </source>
</evidence>
<feature type="compositionally biased region" description="Acidic residues" evidence="1">
    <location>
        <begin position="8"/>
        <end position="22"/>
    </location>
</feature>
<comment type="caution">
    <text evidence="3">The sequence shown here is derived from an EMBL/GenBank/DDBJ whole genome shotgun (WGS) entry which is preliminary data.</text>
</comment>
<feature type="compositionally biased region" description="Basic and acidic residues" evidence="1">
    <location>
        <begin position="295"/>
        <end position="305"/>
    </location>
</feature>
<dbReference type="Proteomes" id="UP001153076">
    <property type="component" value="Unassembled WGS sequence"/>
</dbReference>
<sequence length="381" mass="44153">MKRVGECGDLEQSDFSDEEMEEANPLSPRTTEVEVGEMSQTRLVQGVSYRDSLQRNNPNLVFETRDNPIWSADYLWENPKDDDPPEYDDPTCPTILLMAQDKRVLRETWRNALIIKMFDKGIGFLQLKRKLKAKWALKGDFSLIDISHDYYVTRFSNMDDYEHVMMNGPSMLGDNYVVIQEWIPNFVPEEETITQLIAWPQTLNRVAGLQTPLASEERMTIHMVVGCLKRILNGSRFRALANIDLSMEMEMNELEIQGNTQEERELLHVEVRTNEEINVDVNEDITRQENITNARPHENGLHGNDRPIVQHGHDRSKARGREFMNVLKEHLRMQRPHILALLETHVIGPRADVVREQIGFQGRFRMEARGFQGEFGSYGTL</sequence>
<dbReference type="InterPro" id="IPR025558">
    <property type="entry name" value="DUF4283"/>
</dbReference>
<evidence type="ECO:0000259" key="2">
    <source>
        <dbReference type="Pfam" id="PF14111"/>
    </source>
</evidence>
<feature type="domain" description="DUF4283" evidence="2">
    <location>
        <begin position="107"/>
        <end position="190"/>
    </location>
</feature>
<reference evidence="3" key="1">
    <citation type="submission" date="2022-04" db="EMBL/GenBank/DDBJ databases">
        <title>Carnegiea gigantea Genome sequencing and assembly v2.</title>
        <authorList>
            <person name="Copetti D."/>
            <person name="Sanderson M.J."/>
            <person name="Burquez A."/>
            <person name="Wojciechowski M.F."/>
        </authorList>
    </citation>
    <scope>NUCLEOTIDE SEQUENCE</scope>
    <source>
        <strain evidence="3">SGP5-SGP5p</strain>
        <tissue evidence="3">Aerial part</tissue>
    </source>
</reference>
<dbReference type="InterPro" id="IPR040256">
    <property type="entry name" value="At4g02000-like"/>
</dbReference>
<dbReference type="PANTHER" id="PTHR31286">
    <property type="entry name" value="GLYCINE-RICH CELL WALL STRUCTURAL PROTEIN 1.8-LIKE"/>
    <property type="match status" value="1"/>
</dbReference>
<gene>
    <name evidence="3" type="ORF">Cgig2_022468</name>
</gene>
<keyword evidence="4" id="KW-1185">Reference proteome</keyword>
<accession>A0A9Q1K8J3</accession>
<name>A0A9Q1K8J3_9CARY</name>
<dbReference type="OrthoDB" id="1720039at2759"/>
<feature type="region of interest" description="Disordered" evidence="1">
    <location>
        <begin position="294"/>
        <end position="316"/>
    </location>
</feature>
<dbReference type="AlphaFoldDB" id="A0A9Q1K8J3"/>
<organism evidence="3 4">
    <name type="scientific">Carnegiea gigantea</name>
    <dbReference type="NCBI Taxonomy" id="171969"/>
    <lineage>
        <taxon>Eukaryota</taxon>
        <taxon>Viridiplantae</taxon>
        <taxon>Streptophyta</taxon>
        <taxon>Embryophyta</taxon>
        <taxon>Tracheophyta</taxon>
        <taxon>Spermatophyta</taxon>
        <taxon>Magnoliopsida</taxon>
        <taxon>eudicotyledons</taxon>
        <taxon>Gunneridae</taxon>
        <taxon>Pentapetalae</taxon>
        <taxon>Caryophyllales</taxon>
        <taxon>Cactineae</taxon>
        <taxon>Cactaceae</taxon>
        <taxon>Cactoideae</taxon>
        <taxon>Echinocereeae</taxon>
        <taxon>Carnegiea</taxon>
    </lineage>
</organism>
<proteinExistence type="predicted"/>
<feature type="region of interest" description="Disordered" evidence="1">
    <location>
        <begin position="1"/>
        <end position="37"/>
    </location>
</feature>
<protein>
    <recommendedName>
        <fullName evidence="2">DUF4283 domain-containing protein</fullName>
    </recommendedName>
</protein>
<evidence type="ECO:0000313" key="4">
    <source>
        <dbReference type="Proteomes" id="UP001153076"/>
    </source>
</evidence>
<dbReference type="Pfam" id="PF14111">
    <property type="entry name" value="DUF4283"/>
    <property type="match status" value="1"/>
</dbReference>
<evidence type="ECO:0000256" key="1">
    <source>
        <dbReference type="SAM" id="MobiDB-lite"/>
    </source>
</evidence>
<dbReference type="PANTHER" id="PTHR31286:SF99">
    <property type="entry name" value="DUF4283 DOMAIN-CONTAINING PROTEIN"/>
    <property type="match status" value="1"/>
</dbReference>
<dbReference type="EMBL" id="JAKOGI010000222">
    <property type="protein sequence ID" value="KAJ8439331.1"/>
    <property type="molecule type" value="Genomic_DNA"/>
</dbReference>